<name>A0A1I5EMB6_9FIRM</name>
<sequence length="202" mass="23435">MSAFLGPIHYWLYNKIKLQNNMVEAVIQFAKSKNLNYDLRSKLDNQYGTIDLRPLEEQIDTSNIHGWLQECVSTVEYRLADAVTTLLKEGSKNLEELKEIFRTLGEKESILSKDATIAEAYKSLNDTLLDGMPCDHANLLVSQEDNEIIWKRNLCVHENYWTEVGGDIKIYYILREEYIKGLLSHADITYEKLDETISRIVR</sequence>
<gene>
    <name evidence="1" type="ORF">SAMN04489757_11014</name>
</gene>
<dbReference type="AlphaFoldDB" id="A0A1I5EMB6"/>
<organism evidence="1 2">
    <name type="scientific">Anaerocolumna aminovalerica</name>
    <dbReference type="NCBI Taxonomy" id="1527"/>
    <lineage>
        <taxon>Bacteria</taxon>
        <taxon>Bacillati</taxon>
        <taxon>Bacillota</taxon>
        <taxon>Clostridia</taxon>
        <taxon>Lachnospirales</taxon>
        <taxon>Lachnospiraceae</taxon>
        <taxon>Anaerocolumna</taxon>
    </lineage>
</organism>
<proteinExistence type="predicted"/>
<dbReference type="EMBL" id="FOWD01000010">
    <property type="protein sequence ID" value="SFO12560.1"/>
    <property type="molecule type" value="Genomic_DNA"/>
</dbReference>
<dbReference type="Proteomes" id="UP000198806">
    <property type="component" value="Unassembled WGS sequence"/>
</dbReference>
<keyword evidence="2" id="KW-1185">Reference proteome</keyword>
<protein>
    <submittedName>
        <fullName evidence="1">Uncharacterized protein</fullName>
    </submittedName>
</protein>
<dbReference type="RefSeq" id="WP_091685712.1">
    <property type="nucleotide sequence ID" value="NZ_BAABFM010000061.1"/>
</dbReference>
<evidence type="ECO:0000313" key="2">
    <source>
        <dbReference type="Proteomes" id="UP000198806"/>
    </source>
</evidence>
<evidence type="ECO:0000313" key="1">
    <source>
        <dbReference type="EMBL" id="SFO12560.1"/>
    </source>
</evidence>
<reference evidence="1 2" key="1">
    <citation type="submission" date="2016-10" db="EMBL/GenBank/DDBJ databases">
        <authorList>
            <person name="de Groot N.N."/>
        </authorList>
    </citation>
    <scope>NUCLEOTIDE SEQUENCE [LARGE SCALE GENOMIC DNA]</scope>
    <source>
        <strain evidence="1 2">DSM 1283</strain>
    </source>
</reference>
<dbReference type="OrthoDB" id="9777242at2"/>
<accession>A0A1I5EMB6</accession>
<dbReference type="STRING" id="1527.SAMN04489757_11014"/>